<dbReference type="Proteomes" id="UP000198688">
    <property type="component" value="Chromosome I"/>
</dbReference>
<dbReference type="EMBL" id="LT629758">
    <property type="protein sequence ID" value="SDT39470.1"/>
    <property type="molecule type" value="Genomic_DNA"/>
</dbReference>
<keyword evidence="2" id="KW-1185">Reference proteome</keyword>
<sequence length="41" mass="4435">MPVAEAARELATHPIPLVTLVLDLLGTRKAPEIQSALTELR</sequence>
<dbReference type="AlphaFoldDB" id="A0A1H2A0L1"/>
<reference evidence="1 2" key="1">
    <citation type="submission" date="2016-10" db="EMBL/GenBank/DDBJ databases">
        <authorList>
            <person name="de Groot N.N."/>
        </authorList>
    </citation>
    <scope>NUCLEOTIDE SEQUENCE [LARGE SCALE GENOMIC DNA]</scope>
    <source>
        <strain evidence="1 2">DSM 43941</strain>
    </source>
</reference>
<gene>
    <name evidence="1" type="ORF">SAMN04489716_3599</name>
</gene>
<organism evidence="1 2">
    <name type="scientific">Actinoplanes derwentensis</name>
    <dbReference type="NCBI Taxonomy" id="113562"/>
    <lineage>
        <taxon>Bacteria</taxon>
        <taxon>Bacillati</taxon>
        <taxon>Actinomycetota</taxon>
        <taxon>Actinomycetes</taxon>
        <taxon>Micromonosporales</taxon>
        <taxon>Micromonosporaceae</taxon>
        <taxon>Actinoplanes</taxon>
    </lineage>
</organism>
<evidence type="ECO:0000313" key="1">
    <source>
        <dbReference type="EMBL" id="SDT39470.1"/>
    </source>
</evidence>
<proteinExistence type="predicted"/>
<dbReference type="RefSeq" id="WP_269461055.1">
    <property type="nucleotide sequence ID" value="NZ_BOMJ01000010.1"/>
</dbReference>
<name>A0A1H2A0L1_9ACTN</name>
<accession>A0A1H2A0L1</accession>
<evidence type="ECO:0000313" key="2">
    <source>
        <dbReference type="Proteomes" id="UP000198688"/>
    </source>
</evidence>
<protein>
    <submittedName>
        <fullName evidence="1">Uncharacterized protein</fullName>
    </submittedName>
</protein>